<organism evidence="9 10">
    <name type="scientific">Salsuginibacillus halophilus</name>
    <dbReference type="NCBI Taxonomy" id="517424"/>
    <lineage>
        <taxon>Bacteria</taxon>
        <taxon>Bacillati</taxon>
        <taxon>Bacillota</taxon>
        <taxon>Bacilli</taxon>
        <taxon>Bacillales</taxon>
        <taxon>Bacillaceae</taxon>
        <taxon>Salsuginibacillus</taxon>
    </lineage>
</organism>
<feature type="transmembrane region" description="Helical" evidence="7">
    <location>
        <begin position="84"/>
        <end position="104"/>
    </location>
</feature>
<dbReference type="InterPro" id="IPR035906">
    <property type="entry name" value="MetI-like_sf"/>
</dbReference>
<keyword evidence="3" id="KW-1003">Cell membrane</keyword>
<feature type="domain" description="ABC transmembrane type-1" evidence="8">
    <location>
        <begin position="78"/>
        <end position="261"/>
    </location>
</feature>
<dbReference type="PROSITE" id="PS50928">
    <property type="entry name" value="ABC_TM1"/>
    <property type="match status" value="1"/>
</dbReference>
<comment type="caution">
    <text evidence="9">The sequence shown here is derived from an EMBL/GenBank/DDBJ whole genome shotgun (WGS) entry which is preliminary data.</text>
</comment>
<dbReference type="InterPro" id="IPR000515">
    <property type="entry name" value="MetI-like"/>
</dbReference>
<proteinExistence type="inferred from homology"/>
<comment type="similarity">
    <text evidence="7">Belongs to the binding-protein-dependent transport system permease family.</text>
</comment>
<feature type="transmembrane region" description="Helical" evidence="7">
    <location>
        <begin position="216"/>
        <end position="237"/>
    </location>
</feature>
<dbReference type="SUPFAM" id="SSF161098">
    <property type="entry name" value="MetI-like"/>
    <property type="match status" value="1"/>
</dbReference>
<dbReference type="Pfam" id="PF00528">
    <property type="entry name" value="BPD_transp_1"/>
    <property type="match status" value="1"/>
</dbReference>
<dbReference type="EMBL" id="PYAV01000015">
    <property type="protein sequence ID" value="PSL42400.1"/>
    <property type="molecule type" value="Genomic_DNA"/>
</dbReference>
<dbReference type="PANTHER" id="PTHR30043:SF1">
    <property type="entry name" value="ABC TRANSPORT SYSTEM PERMEASE PROTEIN P69"/>
    <property type="match status" value="1"/>
</dbReference>
<comment type="subcellular location">
    <subcellularLocation>
        <location evidence="1 7">Cell membrane</location>
        <topology evidence="1 7">Multi-pass membrane protein</topology>
    </subcellularLocation>
</comment>
<keyword evidence="10" id="KW-1185">Reference proteome</keyword>
<sequence length="269" mass="28954">MNNWNEQRLSDHMPKRMKRPPTGAWILFIIAAGFMISGLINANLSFTRLYEGLFNMGNFVALAFPPDFANLQSIFSALVETFEIALVGTAFGVMLSLPIALLASSNTTPYAPVRTITRSIVSAMRTIPDLIWALIFVIAVGLGPLAGILTIVVDTIGFCARFFSERIEEIKKGPSQALQATGASNFGVISGAILPAGFPSFVGTSLFAFEKAIRSAVILGLVGAGGIGVELNTAMSLRMFDEALMIIILILIVVLTVEQISSRIRKKVI</sequence>
<evidence type="ECO:0000259" key="8">
    <source>
        <dbReference type="PROSITE" id="PS50928"/>
    </source>
</evidence>
<evidence type="ECO:0000256" key="5">
    <source>
        <dbReference type="ARBA" id="ARBA00022989"/>
    </source>
</evidence>
<dbReference type="InterPro" id="IPR005769">
    <property type="entry name" value="PhnE/PtxC"/>
</dbReference>
<dbReference type="NCBIfam" id="TIGR01097">
    <property type="entry name" value="PhnE"/>
    <property type="match status" value="1"/>
</dbReference>
<dbReference type="AlphaFoldDB" id="A0A2P8H891"/>
<dbReference type="Proteomes" id="UP000242310">
    <property type="component" value="Unassembled WGS sequence"/>
</dbReference>
<accession>A0A2P8H891</accession>
<keyword evidence="4 7" id="KW-0812">Transmembrane</keyword>
<evidence type="ECO:0000256" key="1">
    <source>
        <dbReference type="ARBA" id="ARBA00004651"/>
    </source>
</evidence>
<dbReference type="PANTHER" id="PTHR30043">
    <property type="entry name" value="PHOSPHONATES TRANSPORT SYSTEM PERMEASE PROTEIN"/>
    <property type="match status" value="1"/>
</dbReference>
<dbReference type="GO" id="GO:0015416">
    <property type="term" value="F:ABC-type phosphonate transporter activity"/>
    <property type="evidence" value="ECO:0007669"/>
    <property type="project" value="InterPro"/>
</dbReference>
<feature type="transmembrane region" description="Helical" evidence="7">
    <location>
        <begin position="21"/>
        <end position="40"/>
    </location>
</feature>
<name>A0A2P8H891_9BACI</name>
<feature type="transmembrane region" description="Helical" evidence="7">
    <location>
        <begin position="130"/>
        <end position="163"/>
    </location>
</feature>
<reference evidence="9 10" key="1">
    <citation type="submission" date="2018-03" db="EMBL/GenBank/DDBJ databases">
        <title>Genomic Encyclopedia of Type Strains, Phase III (KMG-III): the genomes of soil and plant-associated and newly described type strains.</title>
        <authorList>
            <person name="Whitman W."/>
        </authorList>
    </citation>
    <scope>NUCLEOTIDE SEQUENCE [LARGE SCALE GENOMIC DNA]</scope>
    <source>
        <strain evidence="9 10">CGMCC 1.07653</strain>
    </source>
</reference>
<feature type="transmembrane region" description="Helical" evidence="7">
    <location>
        <begin position="243"/>
        <end position="261"/>
    </location>
</feature>
<evidence type="ECO:0000256" key="3">
    <source>
        <dbReference type="ARBA" id="ARBA00022475"/>
    </source>
</evidence>
<feature type="transmembrane region" description="Helical" evidence="7">
    <location>
        <begin position="183"/>
        <end position="209"/>
    </location>
</feature>
<keyword evidence="5 7" id="KW-1133">Transmembrane helix</keyword>
<dbReference type="RefSeq" id="WP_245894029.1">
    <property type="nucleotide sequence ID" value="NZ_PYAV01000015.1"/>
</dbReference>
<dbReference type="CDD" id="cd06261">
    <property type="entry name" value="TM_PBP2"/>
    <property type="match status" value="1"/>
</dbReference>
<dbReference type="GO" id="GO:0005886">
    <property type="term" value="C:plasma membrane"/>
    <property type="evidence" value="ECO:0007669"/>
    <property type="project" value="UniProtKB-SubCell"/>
</dbReference>
<gene>
    <name evidence="9" type="ORF">B0H94_1153</name>
</gene>
<evidence type="ECO:0000256" key="7">
    <source>
        <dbReference type="RuleBase" id="RU363032"/>
    </source>
</evidence>
<protein>
    <submittedName>
        <fullName evidence="9">Phosphonate transport system permease protein</fullName>
    </submittedName>
</protein>
<evidence type="ECO:0000313" key="9">
    <source>
        <dbReference type="EMBL" id="PSL42400.1"/>
    </source>
</evidence>
<evidence type="ECO:0000256" key="4">
    <source>
        <dbReference type="ARBA" id="ARBA00022692"/>
    </source>
</evidence>
<evidence type="ECO:0000256" key="2">
    <source>
        <dbReference type="ARBA" id="ARBA00022448"/>
    </source>
</evidence>
<keyword evidence="2 7" id="KW-0813">Transport</keyword>
<evidence type="ECO:0000313" key="10">
    <source>
        <dbReference type="Proteomes" id="UP000242310"/>
    </source>
</evidence>
<evidence type="ECO:0000256" key="6">
    <source>
        <dbReference type="ARBA" id="ARBA00023136"/>
    </source>
</evidence>
<keyword evidence="6 7" id="KW-0472">Membrane</keyword>
<dbReference type="Gene3D" id="1.10.3720.10">
    <property type="entry name" value="MetI-like"/>
    <property type="match status" value="1"/>
</dbReference>